<dbReference type="Proteomes" id="UP001430848">
    <property type="component" value="Unassembled WGS sequence"/>
</dbReference>
<reference evidence="1 2" key="1">
    <citation type="submission" date="2024-02" db="EMBL/GenBank/DDBJ databases">
        <title>De novo assembly and annotation of 12 fungi associated with fruit tree decline syndrome in Ontario, Canada.</title>
        <authorList>
            <person name="Sulman M."/>
            <person name="Ellouze W."/>
            <person name="Ilyukhin E."/>
        </authorList>
    </citation>
    <scope>NUCLEOTIDE SEQUENCE [LARGE SCALE GENOMIC DNA]</scope>
    <source>
        <strain evidence="1 2">M169</strain>
    </source>
</reference>
<evidence type="ECO:0000313" key="1">
    <source>
        <dbReference type="EMBL" id="KAK7735462.1"/>
    </source>
</evidence>
<name>A0ABR1PFV0_DIAER</name>
<gene>
    <name evidence="1" type="ORF">SLS63_003932</name>
</gene>
<evidence type="ECO:0000313" key="2">
    <source>
        <dbReference type="Proteomes" id="UP001430848"/>
    </source>
</evidence>
<keyword evidence="2" id="KW-1185">Reference proteome</keyword>
<organism evidence="1 2">
    <name type="scientific">Diaporthe eres</name>
    <name type="common">Phomopsis oblonga</name>
    <dbReference type="NCBI Taxonomy" id="83184"/>
    <lineage>
        <taxon>Eukaryota</taxon>
        <taxon>Fungi</taxon>
        <taxon>Dikarya</taxon>
        <taxon>Ascomycota</taxon>
        <taxon>Pezizomycotina</taxon>
        <taxon>Sordariomycetes</taxon>
        <taxon>Sordariomycetidae</taxon>
        <taxon>Diaporthales</taxon>
        <taxon>Diaporthaceae</taxon>
        <taxon>Diaporthe</taxon>
        <taxon>Diaporthe eres species complex</taxon>
    </lineage>
</organism>
<comment type="caution">
    <text evidence="1">The sequence shown here is derived from an EMBL/GenBank/DDBJ whole genome shotgun (WGS) entry which is preliminary data.</text>
</comment>
<sequence length="324" mass="34837">MSAVAVDVIGVVGSLLGTWQFGENLIPSVEQHQSTYRIQVGLDGTKDGNGKSLSNSGGSIDQIKTYNNNRELIGSGKGGSISEGGYSDFTAKQTGSQQAITTEFYAGNDAMCIAYISAAMDEGTKWGWVGDWGYTCGMNWFPSGYRMQSSGGNDKVEAPRCTWIDKDHSNDISVGVIAINWADFYHKDGDENPSGDGTSYCGGSLRGWDEEGGKQLLPIEKTKSRARNHRSSQRSDDRLVVSSLDGHNATEVCESGTSWGPDFIATAEGDGGVYCNMETHEVLPICHGSITKDCFALDGGAEPAVVSRLGKRSPRKPTDVIFWK</sequence>
<proteinExistence type="predicted"/>
<protein>
    <submittedName>
        <fullName evidence="1">Uncharacterized protein</fullName>
    </submittedName>
</protein>
<dbReference type="EMBL" id="JAKNSF020000013">
    <property type="protein sequence ID" value="KAK7735462.1"/>
    <property type="molecule type" value="Genomic_DNA"/>
</dbReference>
<accession>A0ABR1PFV0</accession>